<evidence type="ECO:0000313" key="8">
    <source>
        <dbReference type="EMBL" id="MCM1991475.1"/>
    </source>
</evidence>
<gene>
    <name evidence="8" type="ORF">KDK92_17205</name>
</gene>
<evidence type="ECO:0000313" key="9">
    <source>
        <dbReference type="Proteomes" id="UP001056429"/>
    </source>
</evidence>
<evidence type="ECO:0000256" key="3">
    <source>
        <dbReference type="ARBA" id="ARBA00022475"/>
    </source>
</evidence>
<evidence type="ECO:0000256" key="7">
    <source>
        <dbReference type="SAM" id="Phobius"/>
    </source>
</evidence>
<dbReference type="Proteomes" id="UP001056429">
    <property type="component" value="Unassembled WGS sequence"/>
</dbReference>
<evidence type="ECO:0000256" key="4">
    <source>
        <dbReference type="ARBA" id="ARBA00022692"/>
    </source>
</evidence>
<feature type="transmembrane region" description="Helical" evidence="7">
    <location>
        <begin position="102"/>
        <end position="120"/>
    </location>
</feature>
<dbReference type="Pfam" id="PF01891">
    <property type="entry name" value="CbiM"/>
    <property type="match status" value="1"/>
</dbReference>
<dbReference type="GO" id="GO:0000041">
    <property type="term" value="P:transition metal ion transport"/>
    <property type="evidence" value="ECO:0007669"/>
    <property type="project" value="InterPro"/>
</dbReference>
<evidence type="ECO:0000256" key="6">
    <source>
        <dbReference type="ARBA" id="ARBA00023136"/>
    </source>
</evidence>
<feature type="transmembrane region" description="Helical" evidence="7">
    <location>
        <begin position="7"/>
        <end position="28"/>
    </location>
</feature>
<protein>
    <submittedName>
        <fullName evidence="8">Cobalt transporter CbiM</fullName>
    </submittedName>
</protein>
<dbReference type="Gene3D" id="1.10.1760.20">
    <property type="match status" value="1"/>
</dbReference>
<keyword evidence="4 7" id="KW-0812">Transmembrane</keyword>
<dbReference type="AlphaFoldDB" id="A0A9J6P4G9"/>
<name>A0A9J6P4G9_9CLOT</name>
<evidence type="ECO:0000256" key="1">
    <source>
        <dbReference type="ARBA" id="ARBA00004651"/>
    </source>
</evidence>
<feature type="transmembrane region" description="Helical" evidence="7">
    <location>
        <begin position="69"/>
        <end position="96"/>
    </location>
</feature>
<keyword evidence="3" id="KW-1003">Cell membrane</keyword>
<evidence type="ECO:0000256" key="5">
    <source>
        <dbReference type="ARBA" id="ARBA00022989"/>
    </source>
</evidence>
<feature type="transmembrane region" description="Helical" evidence="7">
    <location>
        <begin position="40"/>
        <end position="57"/>
    </location>
</feature>
<dbReference type="GO" id="GO:0005886">
    <property type="term" value="C:plasma membrane"/>
    <property type="evidence" value="ECO:0007669"/>
    <property type="project" value="UniProtKB-SubCell"/>
</dbReference>
<accession>A0A9J6P4G9</accession>
<evidence type="ECO:0000256" key="2">
    <source>
        <dbReference type="ARBA" id="ARBA00022448"/>
    </source>
</evidence>
<feature type="transmembrane region" description="Helical" evidence="7">
    <location>
        <begin position="140"/>
        <end position="162"/>
    </location>
</feature>
<reference evidence="8" key="2">
    <citation type="submission" date="2021-04" db="EMBL/GenBank/DDBJ databases">
        <authorList>
            <person name="Dong X."/>
        </authorList>
    </citation>
    <scope>NUCLEOTIDE SEQUENCE</scope>
    <source>
        <strain evidence="8">ZWT</strain>
    </source>
</reference>
<comment type="subcellular location">
    <subcellularLocation>
        <location evidence="1">Cell membrane</location>
        <topology evidence="1">Multi-pass membrane protein</topology>
    </subcellularLocation>
</comment>
<organism evidence="8 9">
    <name type="scientific">Oceanirhabdus seepicola</name>
    <dbReference type="NCBI Taxonomy" id="2828781"/>
    <lineage>
        <taxon>Bacteria</taxon>
        <taxon>Bacillati</taxon>
        <taxon>Bacillota</taxon>
        <taxon>Clostridia</taxon>
        <taxon>Eubacteriales</taxon>
        <taxon>Clostridiaceae</taxon>
        <taxon>Oceanirhabdus</taxon>
    </lineage>
</organism>
<dbReference type="RefSeq" id="WP_250860595.1">
    <property type="nucleotide sequence ID" value="NZ_JAGSOJ010000004.1"/>
</dbReference>
<sequence>MHIPDGLLPLSICTIGYGATSLMLRNSFKELRKAKDLTQILPKISMVTAAFFIGTLINIPFPPTSIHPLLVGLSGVILGVYAPLSIFISLLFQAILFKHGGITTLGVNTFIFSLPALICYWSYNKIKILRNENLEILKNFIIGSLSTLLSVLIYSLLMAIYIPSYYNRAAELSALIFLIIAHIPLVLVEGLLFAFLLKSKKLQSVRF</sequence>
<proteinExistence type="predicted"/>
<dbReference type="EMBL" id="JAGSOJ010000004">
    <property type="protein sequence ID" value="MCM1991475.1"/>
    <property type="molecule type" value="Genomic_DNA"/>
</dbReference>
<feature type="transmembrane region" description="Helical" evidence="7">
    <location>
        <begin position="174"/>
        <end position="197"/>
    </location>
</feature>
<reference evidence="8" key="1">
    <citation type="journal article" date="2021" name="mSystems">
        <title>Bacteria and Archaea Synergistically Convert Glycine Betaine to Biogenic Methane in the Formosa Cold Seep of the South China Sea.</title>
        <authorList>
            <person name="Li L."/>
            <person name="Zhang W."/>
            <person name="Zhang S."/>
            <person name="Song L."/>
            <person name="Sun Q."/>
            <person name="Zhang H."/>
            <person name="Xiang H."/>
            <person name="Dong X."/>
        </authorList>
    </citation>
    <scope>NUCLEOTIDE SEQUENCE</scope>
    <source>
        <strain evidence="8">ZWT</strain>
    </source>
</reference>
<keyword evidence="2" id="KW-0813">Transport</keyword>
<keyword evidence="9" id="KW-1185">Reference proteome</keyword>
<dbReference type="InterPro" id="IPR002751">
    <property type="entry name" value="CbiM/NikMN"/>
</dbReference>
<dbReference type="PANTHER" id="PTHR34229">
    <property type="entry name" value="METAL TRANSPORT PROTEIN HI_1621-RELATED"/>
    <property type="match status" value="1"/>
</dbReference>
<keyword evidence="5 7" id="KW-1133">Transmembrane helix</keyword>
<keyword evidence="6 7" id="KW-0472">Membrane</keyword>
<dbReference type="PANTHER" id="PTHR34229:SF1">
    <property type="entry name" value="METAL TRANSPORT PROTEIN HI_1621-RELATED"/>
    <property type="match status" value="1"/>
</dbReference>
<comment type="caution">
    <text evidence="8">The sequence shown here is derived from an EMBL/GenBank/DDBJ whole genome shotgun (WGS) entry which is preliminary data.</text>
</comment>